<organism evidence="1 2">
    <name type="scientific">Mycena albidolilacea</name>
    <dbReference type="NCBI Taxonomy" id="1033008"/>
    <lineage>
        <taxon>Eukaryota</taxon>
        <taxon>Fungi</taxon>
        <taxon>Dikarya</taxon>
        <taxon>Basidiomycota</taxon>
        <taxon>Agaricomycotina</taxon>
        <taxon>Agaricomycetes</taxon>
        <taxon>Agaricomycetidae</taxon>
        <taxon>Agaricales</taxon>
        <taxon>Marasmiineae</taxon>
        <taxon>Mycenaceae</taxon>
        <taxon>Mycena</taxon>
    </lineage>
</organism>
<dbReference type="Proteomes" id="UP001218218">
    <property type="component" value="Unassembled WGS sequence"/>
</dbReference>
<evidence type="ECO:0000313" key="1">
    <source>
        <dbReference type="EMBL" id="KAJ7311476.1"/>
    </source>
</evidence>
<proteinExistence type="predicted"/>
<dbReference type="InterPro" id="IPR032675">
    <property type="entry name" value="LRR_dom_sf"/>
</dbReference>
<comment type="caution">
    <text evidence="1">The sequence shown here is derived from an EMBL/GenBank/DDBJ whole genome shotgun (WGS) entry which is preliminary data.</text>
</comment>
<gene>
    <name evidence="1" type="ORF">DFH08DRAFT_897716</name>
</gene>
<evidence type="ECO:0000313" key="2">
    <source>
        <dbReference type="Proteomes" id="UP001218218"/>
    </source>
</evidence>
<dbReference type="InterPro" id="IPR036047">
    <property type="entry name" value="F-box-like_dom_sf"/>
</dbReference>
<keyword evidence="2" id="KW-1185">Reference proteome</keyword>
<reference evidence="1" key="1">
    <citation type="submission" date="2023-03" db="EMBL/GenBank/DDBJ databases">
        <title>Massive genome expansion in bonnet fungi (Mycena s.s.) driven by repeated elements and novel gene families across ecological guilds.</title>
        <authorList>
            <consortium name="Lawrence Berkeley National Laboratory"/>
            <person name="Harder C.B."/>
            <person name="Miyauchi S."/>
            <person name="Viragh M."/>
            <person name="Kuo A."/>
            <person name="Thoen E."/>
            <person name="Andreopoulos B."/>
            <person name="Lu D."/>
            <person name="Skrede I."/>
            <person name="Drula E."/>
            <person name="Henrissat B."/>
            <person name="Morin E."/>
            <person name="Kohler A."/>
            <person name="Barry K."/>
            <person name="LaButti K."/>
            <person name="Morin E."/>
            <person name="Salamov A."/>
            <person name="Lipzen A."/>
            <person name="Mereny Z."/>
            <person name="Hegedus B."/>
            <person name="Baldrian P."/>
            <person name="Stursova M."/>
            <person name="Weitz H."/>
            <person name="Taylor A."/>
            <person name="Grigoriev I.V."/>
            <person name="Nagy L.G."/>
            <person name="Martin F."/>
            <person name="Kauserud H."/>
        </authorList>
    </citation>
    <scope>NUCLEOTIDE SEQUENCE</scope>
    <source>
        <strain evidence="1">CBHHK002</strain>
    </source>
</reference>
<protein>
    <recommendedName>
        <fullName evidence="3">F-box domain-containing protein</fullName>
    </recommendedName>
</protein>
<evidence type="ECO:0008006" key="3">
    <source>
        <dbReference type="Google" id="ProtNLM"/>
    </source>
</evidence>
<dbReference type="Gene3D" id="3.80.10.10">
    <property type="entry name" value="Ribonuclease Inhibitor"/>
    <property type="match status" value="1"/>
</dbReference>
<dbReference type="SUPFAM" id="SSF52047">
    <property type="entry name" value="RNI-like"/>
    <property type="match status" value="1"/>
</dbReference>
<accession>A0AAD7ECU9</accession>
<dbReference type="AlphaFoldDB" id="A0AAD7ECU9"/>
<dbReference type="SUPFAM" id="SSF81383">
    <property type="entry name" value="F-box domain"/>
    <property type="match status" value="1"/>
</dbReference>
<sequence length="478" mass="53893">MLPWAVGPLAHRAPQYQNQYALVNEDGWLRLAARSRRILALPPELLAEIFFFCNEGLRVIPDPDDAPLSLCAVCQQWRSIALTTPKLWSAIYLDSDFWATPASGSLYVDLCRKWLSRARSSPLTICMDDSMPYDTAISLLEIISGLSQQWQDIELDIELDVSLPLASTHPGDGKYPFLEKLHIFSPPPNHPILSFRDAPRLRDVFISGYTTRIQLPWHQLTRFRTESMDLEACLDLLRHASNLVEAYLRIWPYDCLALPNAIIPLPQLHSLNLSGASIHSYQHEYMEMVEMLPMTLLKCLKAPVLKALALGFESFENSDPIDVSPFLSFMSQSSFQLDNLALSLVPQTADALIKCLKATPSVIRLKLQISYQVDADPLFVELTGHRDFLPKLESLSIALPTWSSNIDALVVANMLLWRCVISPATRLQSFRLAVIHNRDLEDSIKSDIKAHPAYPELEASGTDLGLGERYFDAFMHLP</sequence>
<dbReference type="EMBL" id="JARIHO010000075">
    <property type="protein sequence ID" value="KAJ7311476.1"/>
    <property type="molecule type" value="Genomic_DNA"/>
</dbReference>
<name>A0AAD7ECU9_9AGAR</name>
<dbReference type="Gene3D" id="1.20.1280.50">
    <property type="match status" value="1"/>
</dbReference>